<evidence type="ECO:0000256" key="5">
    <source>
        <dbReference type="ARBA" id="ARBA00022729"/>
    </source>
</evidence>
<organism evidence="18 19">
    <name type="scientific">Clavelina lepadiformis</name>
    <name type="common">Light-bulb sea squirt</name>
    <name type="synonym">Ascidia lepadiformis</name>
    <dbReference type="NCBI Taxonomy" id="159417"/>
    <lineage>
        <taxon>Eukaryota</taxon>
        <taxon>Metazoa</taxon>
        <taxon>Chordata</taxon>
        <taxon>Tunicata</taxon>
        <taxon>Ascidiacea</taxon>
        <taxon>Aplousobranchia</taxon>
        <taxon>Clavelinidae</taxon>
        <taxon>Clavelina</taxon>
    </lineage>
</organism>
<comment type="similarity">
    <text evidence="3">Belongs to the VOPP1/ECOP family.</text>
</comment>
<dbReference type="EMBL" id="CAWYQH010000001">
    <property type="protein sequence ID" value="CAK8671445.1"/>
    <property type="molecule type" value="Genomic_DNA"/>
</dbReference>
<dbReference type="PANTHER" id="PTHR14971:SF2">
    <property type="entry name" value="VESICULAR, OVEREXPRESSED IN CANCER, PROSURVIVAL PROTEIN 1"/>
    <property type="match status" value="1"/>
</dbReference>
<dbReference type="Proteomes" id="UP001642483">
    <property type="component" value="Unassembled WGS sequence"/>
</dbReference>
<accession>A0ABP0EZ55</accession>
<keyword evidence="11" id="KW-0458">Lysosome</keyword>
<evidence type="ECO:0000256" key="14">
    <source>
        <dbReference type="ARBA" id="ARBA00035708"/>
    </source>
</evidence>
<keyword evidence="10" id="KW-0804">Transcription</keyword>
<keyword evidence="7 17" id="KW-1133">Transmembrane helix</keyword>
<proteinExistence type="inferred from homology"/>
<sequence length="228" mass="25913">MFVVKCSQYNDVYFHRRHLSDSVFGVITMLSLYNKIVLFVLACQLCFSLVKASEICGNGQYCSDRGSSSAYCCNRNYLGNYQCCYRTRYYTSIWSLWYFWFGLAIFLLLISGCIAGCRRRQLRMRMRMQQTMPQTQTVHVATVTMAGPVGQQNPGYVKPTNDLPPSYNQIQQQGISSQFQEFSKQETAPPYPPQGYAPPPYPATQPVPYPTAQGFPQPTMAPNPALNH</sequence>
<evidence type="ECO:0000256" key="11">
    <source>
        <dbReference type="ARBA" id="ARBA00023228"/>
    </source>
</evidence>
<evidence type="ECO:0000256" key="12">
    <source>
        <dbReference type="ARBA" id="ARBA00023329"/>
    </source>
</evidence>
<reference evidence="18 19" key="1">
    <citation type="submission" date="2024-02" db="EMBL/GenBank/DDBJ databases">
        <authorList>
            <person name="Daric V."/>
            <person name="Darras S."/>
        </authorList>
    </citation>
    <scope>NUCLEOTIDE SEQUENCE [LARGE SCALE GENOMIC DNA]</scope>
</reference>
<evidence type="ECO:0000256" key="17">
    <source>
        <dbReference type="SAM" id="Phobius"/>
    </source>
</evidence>
<dbReference type="InterPro" id="IPR026229">
    <property type="entry name" value="VOPP1"/>
</dbReference>
<evidence type="ECO:0000256" key="3">
    <source>
        <dbReference type="ARBA" id="ARBA00006655"/>
    </source>
</evidence>
<feature type="transmembrane region" description="Helical" evidence="17">
    <location>
        <begin position="23"/>
        <end position="50"/>
    </location>
</feature>
<evidence type="ECO:0000256" key="1">
    <source>
        <dbReference type="ARBA" id="ARBA00004358"/>
    </source>
</evidence>
<keyword evidence="8" id="KW-0805">Transcription regulation</keyword>
<keyword evidence="9 17" id="KW-0472">Membrane</keyword>
<gene>
    <name evidence="18" type="ORF">CVLEPA_LOCUS507</name>
</gene>
<feature type="compositionally biased region" description="Pro residues" evidence="16">
    <location>
        <begin position="189"/>
        <end position="209"/>
    </location>
</feature>
<name>A0ABP0EZ55_CLALP</name>
<comment type="subcellular location">
    <subcellularLocation>
        <location evidence="1">Cytoplasmic vesicle membrane</location>
        <topology evidence="1">Single-pass type I membrane protein</topology>
    </subcellularLocation>
    <subcellularLocation>
        <location evidence="13">Late endosome membrane</location>
        <topology evidence="13">Single-pass membrane protein</topology>
    </subcellularLocation>
    <subcellularLocation>
        <location evidence="2">Lysosome membrane</location>
        <topology evidence="2">Single-pass membrane protein</topology>
    </subcellularLocation>
</comment>
<evidence type="ECO:0000256" key="8">
    <source>
        <dbReference type="ARBA" id="ARBA00023015"/>
    </source>
</evidence>
<evidence type="ECO:0000256" key="16">
    <source>
        <dbReference type="SAM" id="MobiDB-lite"/>
    </source>
</evidence>
<evidence type="ECO:0000313" key="19">
    <source>
        <dbReference type="Proteomes" id="UP001642483"/>
    </source>
</evidence>
<evidence type="ECO:0000313" key="18">
    <source>
        <dbReference type="EMBL" id="CAK8671445.1"/>
    </source>
</evidence>
<comment type="caution">
    <text evidence="18">The sequence shown here is derived from an EMBL/GenBank/DDBJ whole genome shotgun (WGS) entry which is preliminary data.</text>
</comment>
<evidence type="ECO:0000256" key="15">
    <source>
        <dbReference type="ARBA" id="ARBA00035715"/>
    </source>
</evidence>
<evidence type="ECO:0000256" key="7">
    <source>
        <dbReference type="ARBA" id="ARBA00022989"/>
    </source>
</evidence>
<evidence type="ECO:0000256" key="10">
    <source>
        <dbReference type="ARBA" id="ARBA00023163"/>
    </source>
</evidence>
<evidence type="ECO:0000256" key="9">
    <source>
        <dbReference type="ARBA" id="ARBA00023136"/>
    </source>
</evidence>
<feature type="transmembrane region" description="Helical" evidence="17">
    <location>
        <begin position="97"/>
        <end position="117"/>
    </location>
</feature>
<evidence type="ECO:0000256" key="6">
    <source>
        <dbReference type="ARBA" id="ARBA00022753"/>
    </source>
</evidence>
<keyword evidence="12" id="KW-0968">Cytoplasmic vesicle</keyword>
<feature type="region of interest" description="Disordered" evidence="16">
    <location>
        <begin position="178"/>
        <end position="228"/>
    </location>
</feature>
<evidence type="ECO:0000256" key="13">
    <source>
        <dbReference type="ARBA" id="ARBA00035628"/>
    </source>
</evidence>
<keyword evidence="4 17" id="KW-0812">Transmembrane</keyword>
<dbReference type="PANTHER" id="PTHR14971">
    <property type="entry name" value="VESICULAR, OVEREXPRESSED IN CANCER, PROSURVIVAL PROTEIN 1"/>
    <property type="match status" value="1"/>
</dbReference>
<protein>
    <recommendedName>
        <fullName evidence="14">WW domain binding protein VOPP1</fullName>
    </recommendedName>
    <alternativeName>
        <fullName evidence="15">Vesicular, overexpressed in cancer, prosurvival protein 1</fullName>
    </alternativeName>
</protein>
<keyword evidence="5" id="KW-0732">Signal</keyword>
<evidence type="ECO:0000256" key="4">
    <source>
        <dbReference type="ARBA" id="ARBA00022692"/>
    </source>
</evidence>
<evidence type="ECO:0000256" key="2">
    <source>
        <dbReference type="ARBA" id="ARBA00004363"/>
    </source>
</evidence>
<keyword evidence="6" id="KW-0967">Endosome</keyword>
<keyword evidence="19" id="KW-1185">Reference proteome</keyword>